<accession>A0A8H7PSE4</accession>
<feature type="compositionally biased region" description="Basic residues" evidence="8">
    <location>
        <begin position="241"/>
        <end position="250"/>
    </location>
</feature>
<feature type="compositionally biased region" description="Basic and acidic residues" evidence="8">
    <location>
        <begin position="272"/>
        <end position="283"/>
    </location>
</feature>
<dbReference type="Pfam" id="PF00400">
    <property type="entry name" value="WD40"/>
    <property type="match status" value="1"/>
</dbReference>
<evidence type="ECO:0000256" key="8">
    <source>
        <dbReference type="SAM" id="MobiDB-lite"/>
    </source>
</evidence>
<evidence type="ECO:0000256" key="1">
    <source>
        <dbReference type="ARBA" id="ARBA00004286"/>
    </source>
</evidence>
<dbReference type="OrthoDB" id="7318948at2759"/>
<feature type="compositionally biased region" description="Basic and acidic residues" evidence="8">
    <location>
        <begin position="823"/>
        <end position="836"/>
    </location>
</feature>
<dbReference type="PRINTS" id="PR00929">
    <property type="entry name" value="ATHOOK"/>
</dbReference>
<feature type="compositionally biased region" description="Basic residues" evidence="8">
    <location>
        <begin position="284"/>
        <end position="295"/>
    </location>
</feature>
<evidence type="ECO:0000256" key="2">
    <source>
        <dbReference type="ARBA" id="ARBA00022454"/>
    </source>
</evidence>
<dbReference type="PROSITE" id="PS50294">
    <property type="entry name" value="WD_REPEATS_REGION"/>
    <property type="match status" value="1"/>
</dbReference>
<keyword evidence="3 7" id="KW-0853">WD repeat</keyword>
<feature type="compositionally biased region" description="Basic residues" evidence="8">
    <location>
        <begin position="193"/>
        <end position="202"/>
    </location>
</feature>
<keyword evidence="6" id="KW-0156">Chromatin regulator</keyword>
<dbReference type="PROSITE" id="PS00678">
    <property type="entry name" value="WD_REPEATS_1"/>
    <property type="match status" value="1"/>
</dbReference>
<feature type="compositionally biased region" description="Basic residues" evidence="8">
    <location>
        <begin position="260"/>
        <end position="270"/>
    </location>
</feature>
<dbReference type="SMART" id="SM00384">
    <property type="entry name" value="AT_hook"/>
    <property type="match status" value="9"/>
</dbReference>
<feature type="compositionally biased region" description="Basic and acidic residues" evidence="8">
    <location>
        <begin position="204"/>
        <end position="215"/>
    </location>
</feature>
<evidence type="ECO:0000256" key="3">
    <source>
        <dbReference type="ARBA" id="ARBA00022574"/>
    </source>
</evidence>
<feature type="compositionally biased region" description="Basic and acidic residues" evidence="8">
    <location>
        <begin position="1"/>
        <end position="11"/>
    </location>
</feature>
<evidence type="ECO:0000259" key="9">
    <source>
        <dbReference type="Pfam" id="PF23215"/>
    </source>
</evidence>
<dbReference type="InterPro" id="IPR036322">
    <property type="entry name" value="WD40_repeat_dom_sf"/>
</dbReference>
<keyword evidence="5" id="KW-0677">Repeat</keyword>
<dbReference type="GO" id="GO:0006325">
    <property type="term" value="P:chromatin organization"/>
    <property type="evidence" value="ECO:0007669"/>
    <property type="project" value="UniProtKB-KW"/>
</dbReference>
<dbReference type="Pfam" id="PF23215">
    <property type="entry name" value="WD_LRWD1"/>
    <property type="match status" value="1"/>
</dbReference>
<dbReference type="InterPro" id="IPR017956">
    <property type="entry name" value="AT_hook_DNA-bd_motif"/>
</dbReference>
<dbReference type="PROSITE" id="PS50082">
    <property type="entry name" value="WD_REPEATS_2"/>
    <property type="match status" value="1"/>
</dbReference>
<sequence>MAQRVSDREEASGMAPPKRTRSFSPSSSGPTKRSRSSRKQSSSQSKEPTTFFQRILKTFTSQSQNPQLTTDDESSYSSATDNANTVNIASTSAAKQRNSASGASSAGTPRLGQSDSDNIGRSSQFEGSSTNDATDNSMAPKRRGRPKKLKRVPRLIVEDEDDTTSASQSEGPKKKLGRPPKVRNSDTDDVEKPKKRMGRPPKNRPSESESGEVEKSKKRLGRPPKIRTSESEELVDEEKKPRGRPPKKTRYYSEITLSGRPRKRMGRPPKVRTSESDASEKVKKPIGRPRKHPHKLPGAPAPVGRPRMYPVKEPGPKRPLGRPRKVIATSSSEEKRPRGRPRLSKTTVDNESASDSSEDDDEDSGTDENEEGDDEERLARMMTKSPFLRNEEDFILSDIDSADEVDAETKKMALADAREDSPFEEKLMYDTRTKTYFVKDDTEKRRNVGGLGFKDKINKTAARAGRKQSSRDTDSLPSIILETEASGSFPIFESNYRLTHILRGPSKILFPNRDGTKDMDIWAVEFEPGIGQSKELEKVYEYEPYPALTFVSPASSNIAAVCGGDTVELIDASLGRVIKRYSHVENKEEFYCLAWTTLSSLDTWEQEKPYNILAAAGELGTIKLFNPTQSECYRYLFGHSKEVSRLMFSKTKPRWLLSASGDMTVRLWDIGSAESNLDTSILGALTINRLRSAKMAAMIKFKPGHKRRGQGMVQFGSPMAEYPVSEEWHESYVDDILMVEKLGNDRSVFQCIISRASSDEEFIMWNPVKSTRKDADILSAYEWPESPASCLRMKLYEAAGEKAVISGDCEGNIQIYDVGNGNRSKDLPDGSKERQPPKRTLSHSQSTSIIRDVSFSHNMEYLVSVDASNRVYVWKATTPI</sequence>
<dbReference type="SMART" id="SM00320">
    <property type="entry name" value="WD40"/>
    <property type="match status" value="3"/>
</dbReference>
<feature type="compositionally biased region" description="Polar residues" evidence="8">
    <location>
        <begin position="47"/>
        <end position="137"/>
    </location>
</feature>
<dbReference type="InterPro" id="IPR052489">
    <property type="entry name" value="LRWD1"/>
</dbReference>
<proteinExistence type="predicted"/>
<dbReference type="PANTHER" id="PTHR24370">
    <property type="entry name" value="OPTICIN"/>
    <property type="match status" value="1"/>
</dbReference>
<keyword evidence="4" id="KW-0433">Leucine-rich repeat</keyword>
<dbReference type="PANTHER" id="PTHR24370:SF10">
    <property type="entry name" value="LEUCINE-RICH REPEAT AND WD REPEAT-CONTAINING PROTEIN 1"/>
    <property type="match status" value="1"/>
</dbReference>
<name>A0A8H7PSE4_9FUNG</name>
<evidence type="ECO:0000256" key="6">
    <source>
        <dbReference type="ARBA" id="ARBA00022853"/>
    </source>
</evidence>
<dbReference type="AlphaFoldDB" id="A0A8H7PSE4"/>
<feature type="region of interest" description="Disordered" evidence="8">
    <location>
        <begin position="1"/>
        <end position="385"/>
    </location>
</feature>
<evidence type="ECO:0000313" key="11">
    <source>
        <dbReference type="Proteomes" id="UP000612746"/>
    </source>
</evidence>
<comment type="caution">
    <text evidence="10">The sequence shown here is derived from an EMBL/GenBank/DDBJ whole genome shotgun (WGS) entry which is preliminary data.</text>
</comment>
<comment type="subcellular location">
    <subcellularLocation>
        <location evidence="1">Chromosome</location>
    </subcellularLocation>
</comment>
<feature type="region of interest" description="Disordered" evidence="8">
    <location>
        <begin position="820"/>
        <end position="846"/>
    </location>
</feature>
<dbReference type="InterPro" id="IPR056160">
    <property type="entry name" value="WD_LRWD1"/>
</dbReference>
<feature type="compositionally biased region" description="Basic residues" evidence="8">
    <location>
        <begin position="140"/>
        <end position="153"/>
    </location>
</feature>
<feature type="compositionally biased region" description="Basic residues" evidence="8">
    <location>
        <begin position="216"/>
        <end position="225"/>
    </location>
</feature>
<dbReference type="GO" id="GO:0071169">
    <property type="term" value="P:establishment of protein localization to chromatin"/>
    <property type="evidence" value="ECO:0007669"/>
    <property type="project" value="TreeGrafter"/>
</dbReference>
<protein>
    <recommendedName>
        <fullName evidence="9">Leucine-rich repeat and WD repeat-containing protein 1 WD domain-containing protein</fullName>
    </recommendedName>
</protein>
<evidence type="ECO:0000313" key="10">
    <source>
        <dbReference type="EMBL" id="KAG2179417.1"/>
    </source>
</evidence>
<evidence type="ECO:0000256" key="7">
    <source>
        <dbReference type="PROSITE-ProRule" id="PRU00221"/>
    </source>
</evidence>
<feature type="compositionally biased region" description="Basic and acidic residues" evidence="8">
    <location>
        <begin position="183"/>
        <end position="192"/>
    </location>
</feature>
<keyword evidence="11" id="KW-1185">Reference proteome</keyword>
<organism evidence="10 11">
    <name type="scientific">Umbelopsis vinacea</name>
    <dbReference type="NCBI Taxonomy" id="44442"/>
    <lineage>
        <taxon>Eukaryota</taxon>
        <taxon>Fungi</taxon>
        <taxon>Fungi incertae sedis</taxon>
        <taxon>Mucoromycota</taxon>
        <taxon>Mucoromycotina</taxon>
        <taxon>Umbelopsidomycetes</taxon>
        <taxon>Umbelopsidales</taxon>
        <taxon>Umbelopsidaceae</taxon>
        <taxon>Umbelopsis</taxon>
    </lineage>
</organism>
<dbReference type="InterPro" id="IPR001680">
    <property type="entry name" value="WD40_rpt"/>
</dbReference>
<feature type="repeat" description="WD" evidence="7">
    <location>
        <begin position="636"/>
        <end position="678"/>
    </location>
</feature>
<dbReference type="InterPro" id="IPR019775">
    <property type="entry name" value="WD40_repeat_CS"/>
</dbReference>
<reference evidence="10" key="1">
    <citation type="submission" date="2020-12" db="EMBL/GenBank/DDBJ databases">
        <title>Metabolic potential, ecology and presence of endohyphal bacteria is reflected in genomic diversity of Mucoromycotina.</title>
        <authorList>
            <person name="Muszewska A."/>
            <person name="Okrasinska A."/>
            <person name="Steczkiewicz K."/>
            <person name="Drgas O."/>
            <person name="Orlowska M."/>
            <person name="Perlinska-Lenart U."/>
            <person name="Aleksandrzak-Piekarczyk T."/>
            <person name="Szatraj K."/>
            <person name="Zielenkiewicz U."/>
            <person name="Pilsyk S."/>
            <person name="Malc E."/>
            <person name="Mieczkowski P."/>
            <person name="Kruszewska J.S."/>
            <person name="Biernat P."/>
            <person name="Pawlowska J."/>
        </authorList>
    </citation>
    <scope>NUCLEOTIDE SEQUENCE</scope>
    <source>
        <strain evidence="10">WA0000051536</strain>
    </source>
</reference>
<feature type="compositionally biased region" description="Acidic residues" evidence="8">
    <location>
        <begin position="356"/>
        <end position="376"/>
    </location>
</feature>
<dbReference type="Proteomes" id="UP000612746">
    <property type="component" value="Unassembled WGS sequence"/>
</dbReference>
<evidence type="ECO:0000256" key="4">
    <source>
        <dbReference type="ARBA" id="ARBA00022614"/>
    </source>
</evidence>
<gene>
    <name evidence="10" type="ORF">INT44_006263</name>
</gene>
<dbReference type="SUPFAM" id="SSF50978">
    <property type="entry name" value="WD40 repeat-like"/>
    <property type="match status" value="1"/>
</dbReference>
<dbReference type="EMBL" id="JAEPRA010000010">
    <property type="protein sequence ID" value="KAG2179417.1"/>
    <property type="molecule type" value="Genomic_DNA"/>
</dbReference>
<dbReference type="GO" id="GO:0005664">
    <property type="term" value="C:nuclear origin of replication recognition complex"/>
    <property type="evidence" value="ECO:0007669"/>
    <property type="project" value="TreeGrafter"/>
</dbReference>
<feature type="domain" description="Leucine-rich repeat and WD repeat-containing protein 1 WD" evidence="9">
    <location>
        <begin position="552"/>
        <end position="687"/>
    </location>
</feature>
<feature type="compositionally biased region" description="Low complexity" evidence="8">
    <location>
        <begin position="22"/>
        <end position="31"/>
    </location>
</feature>
<dbReference type="GO" id="GO:0003682">
    <property type="term" value="F:chromatin binding"/>
    <property type="evidence" value="ECO:0007669"/>
    <property type="project" value="TreeGrafter"/>
</dbReference>
<dbReference type="InterPro" id="IPR015943">
    <property type="entry name" value="WD40/YVTN_repeat-like_dom_sf"/>
</dbReference>
<evidence type="ECO:0000256" key="5">
    <source>
        <dbReference type="ARBA" id="ARBA00022737"/>
    </source>
</evidence>
<dbReference type="Gene3D" id="2.130.10.10">
    <property type="entry name" value="YVTN repeat-like/Quinoprotein amine dehydrogenase"/>
    <property type="match status" value="2"/>
</dbReference>
<keyword evidence="2" id="KW-0158">Chromosome</keyword>
<dbReference type="GO" id="GO:0003677">
    <property type="term" value="F:DNA binding"/>
    <property type="evidence" value="ECO:0007669"/>
    <property type="project" value="InterPro"/>
</dbReference>